<organism evidence="2 3">
    <name type="scientific">Zoogloea oryzae</name>
    <dbReference type="NCBI Taxonomy" id="310767"/>
    <lineage>
        <taxon>Bacteria</taxon>
        <taxon>Pseudomonadati</taxon>
        <taxon>Pseudomonadota</taxon>
        <taxon>Betaproteobacteria</taxon>
        <taxon>Rhodocyclales</taxon>
        <taxon>Zoogloeaceae</taxon>
        <taxon>Zoogloea</taxon>
    </lineage>
</organism>
<evidence type="ECO:0000259" key="1">
    <source>
        <dbReference type="Pfam" id="PF14065"/>
    </source>
</evidence>
<evidence type="ECO:0000313" key="2">
    <source>
        <dbReference type="EMBL" id="GLT21773.1"/>
    </source>
</evidence>
<name>A0ABQ6F876_9RHOO</name>
<accession>A0ABQ6F876</accession>
<proteinExistence type="predicted"/>
<evidence type="ECO:0000313" key="3">
    <source>
        <dbReference type="Proteomes" id="UP001157167"/>
    </source>
</evidence>
<gene>
    <name evidence="2" type="ORF">GCM10007933_12260</name>
</gene>
<reference evidence="3" key="1">
    <citation type="journal article" date="2019" name="Int. J. Syst. Evol. Microbiol.">
        <title>The Global Catalogue of Microorganisms (GCM) 10K type strain sequencing project: providing services to taxonomists for standard genome sequencing and annotation.</title>
        <authorList>
            <consortium name="The Broad Institute Genomics Platform"/>
            <consortium name="The Broad Institute Genome Sequencing Center for Infectious Disease"/>
            <person name="Wu L."/>
            <person name="Ma J."/>
        </authorList>
    </citation>
    <scope>NUCLEOTIDE SEQUENCE [LARGE SCALE GENOMIC DNA]</scope>
    <source>
        <strain evidence="3">NBRC 102407</strain>
    </source>
</reference>
<keyword evidence="3" id="KW-1185">Reference proteome</keyword>
<feature type="domain" description="Pvc16 N-terminal" evidence="1">
    <location>
        <begin position="7"/>
        <end position="172"/>
    </location>
</feature>
<sequence>MFIAGTSATLRRLIEDQLVATGGLDGYDVQLFSTRNFTGTITNKVALFLYRVEVDESRRNVDLPRLAPNAPRRQALGLELHYLLTVWGQRNAEGEQVMLARCMDILDRHALITGPLLDPAYPWEPEDSLRVAINHLSTEDMLRLWDSLEPPYQLSVPYVVRTARLAARERPDPAIADSRTLVFTPQVP</sequence>
<comment type="caution">
    <text evidence="2">The sequence shown here is derived from an EMBL/GenBank/DDBJ whole genome shotgun (WGS) entry which is preliminary data.</text>
</comment>
<dbReference type="RefSeq" id="WP_284187163.1">
    <property type="nucleotide sequence ID" value="NZ_BSPX01000012.1"/>
</dbReference>
<dbReference type="Pfam" id="PF14065">
    <property type="entry name" value="Pvc16_N"/>
    <property type="match status" value="1"/>
</dbReference>
<dbReference type="Proteomes" id="UP001157167">
    <property type="component" value="Unassembled WGS sequence"/>
</dbReference>
<protein>
    <recommendedName>
        <fullName evidence="1">Pvc16 N-terminal domain-containing protein</fullName>
    </recommendedName>
</protein>
<dbReference type="EMBL" id="BSPX01000012">
    <property type="protein sequence ID" value="GLT21773.1"/>
    <property type="molecule type" value="Genomic_DNA"/>
</dbReference>
<dbReference type="InterPro" id="IPR025351">
    <property type="entry name" value="Pvc16_N"/>
</dbReference>